<sequence>MGKRSGISEDSTEQPSTKRLNDGTTRKQSEFTAILEAIALIREQQLQTLIVEGKQAERDEAHALELMALKTTLMSSRKELQTKKIKTMKDTDIVVVTGTRT</sequence>
<keyword evidence="3" id="KW-1185">Reference proteome</keyword>
<gene>
    <name evidence="2" type="ORF">SARC_11423</name>
</gene>
<proteinExistence type="predicted"/>
<dbReference type="RefSeq" id="XP_014149964.1">
    <property type="nucleotide sequence ID" value="XM_014294489.1"/>
</dbReference>
<evidence type="ECO:0000313" key="3">
    <source>
        <dbReference type="Proteomes" id="UP000054560"/>
    </source>
</evidence>
<organism evidence="2 3">
    <name type="scientific">Sphaeroforma arctica JP610</name>
    <dbReference type="NCBI Taxonomy" id="667725"/>
    <lineage>
        <taxon>Eukaryota</taxon>
        <taxon>Ichthyosporea</taxon>
        <taxon>Ichthyophonida</taxon>
        <taxon>Sphaeroforma</taxon>
    </lineage>
</organism>
<dbReference type="AlphaFoldDB" id="A0A0L0FH33"/>
<accession>A0A0L0FH33</accession>
<name>A0A0L0FH33_9EUKA</name>
<evidence type="ECO:0000313" key="2">
    <source>
        <dbReference type="EMBL" id="KNC76062.1"/>
    </source>
</evidence>
<dbReference type="Proteomes" id="UP000054560">
    <property type="component" value="Unassembled WGS sequence"/>
</dbReference>
<dbReference type="GeneID" id="25911927"/>
<reference evidence="2 3" key="1">
    <citation type="submission" date="2011-02" db="EMBL/GenBank/DDBJ databases">
        <title>The Genome Sequence of Sphaeroforma arctica JP610.</title>
        <authorList>
            <consortium name="The Broad Institute Genome Sequencing Platform"/>
            <person name="Russ C."/>
            <person name="Cuomo C."/>
            <person name="Young S.K."/>
            <person name="Zeng Q."/>
            <person name="Gargeya S."/>
            <person name="Alvarado L."/>
            <person name="Berlin A."/>
            <person name="Chapman S.B."/>
            <person name="Chen Z."/>
            <person name="Freedman E."/>
            <person name="Gellesch M."/>
            <person name="Goldberg J."/>
            <person name="Griggs A."/>
            <person name="Gujja S."/>
            <person name="Heilman E."/>
            <person name="Heiman D."/>
            <person name="Howarth C."/>
            <person name="Mehta T."/>
            <person name="Neiman D."/>
            <person name="Pearson M."/>
            <person name="Roberts A."/>
            <person name="Saif S."/>
            <person name="Shea T."/>
            <person name="Shenoy N."/>
            <person name="Sisk P."/>
            <person name="Stolte C."/>
            <person name="Sykes S."/>
            <person name="White J."/>
            <person name="Yandava C."/>
            <person name="Burger G."/>
            <person name="Gray M.W."/>
            <person name="Holland P.W.H."/>
            <person name="King N."/>
            <person name="Lang F.B.F."/>
            <person name="Roger A.J."/>
            <person name="Ruiz-Trillo I."/>
            <person name="Haas B."/>
            <person name="Nusbaum C."/>
            <person name="Birren B."/>
        </authorList>
    </citation>
    <scope>NUCLEOTIDE SEQUENCE [LARGE SCALE GENOMIC DNA]</scope>
    <source>
        <strain evidence="2 3">JP610</strain>
    </source>
</reference>
<evidence type="ECO:0000256" key="1">
    <source>
        <dbReference type="SAM" id="MobiDB-lite"/>
    </source>
</evidence>
<protein>
    <submittedName>
        <fullName evidence="2">Uncharacterized protein</fullName>
    </submittedName>
</protein>
<feature type="region of interest" description="Disordered" evidence="1">
    <location>
        <begin position="1"/>
        <end position="26"/>
    </location>
</feature>
<dbReference type="EMBL" id="KQ243276">
    <property type="protein sequence ID" value="KNC76062.1"/>
    <property type="molecule type" value="Genomic_DNA"/>
</dbReference>